<dbReference type="Proteomes" id="UP001365542">
    <property type="component" value="Unassembled WGS sequence"/>
</dbReference>
<comment type="caution">
    <text evidence="2">The sequence shown here is derived from an EMBL/GenBank/DDBJ whole genome shotgun (WGS) entry which is preliminary data.</text>
</comment>
<dbReference type="Pfam" id="PF14420">
    <property type="entry name" value="Clr5"/>
    <property type="match status" value="1"/>
</dbReference>
<sequence length="107" mass="12390">MDAESSRLSITTIIEDPSATPTKRRKLAPRISEDRWQEYREQISDWYQSHTVSEVLELLKQRGLEASEDQLRKKLRDFGIKKYDLSKGKKRGFNNLQSGCCTSSPNI</sequence>
<feature type="domain" description="Clr5" evidence="1">
    <location>
        <begin position="33"/>
        <end position="82"/>
    </location>
</feature>
<proteinExistence type="predicted"/>
<evidence type="ECO:0000259" key="1">
    <source>
        <dbReference type="Pfam" id="PF14420"/>
    </source>
</evidence>
<keyword evidence="3" id="KW-1185">Reference proteome</keyword>
<evidence type="ECO:0000313" key="3">
    <source>
        <dbReference type="Proteomes" id="UP001365542"/>
    </source>
</evidence>
<dbReference type="EMBL" id="JAVHJO010000001">
    <property type="protein sequence ID" value="KAK6543570.1"/>
    <property type="molecule type" value="Genomic_DNA"/>
</dbReference>
<name>A0AAV9XP45_9PEZI</name>
<evidence type="ECO:0000313" key="2">
    <source>
        <dbReference type="EMBL" id="KAK6543570.1"/>
    </source>
</evidence>
<dbReference type="InterPro" id="IPR025676">
    <property type="entry name" value="Clr5_dom"/>
</dbReference>
<reference evidence="2 3" key="1">
    <citation type="submission" date="2019-10" db="EMBL/GenBank/DDBJ databases">
        <authorList>
            <person name="Palmer J.M."/>
        </authorList>
    </citation>
    <scope>NUCLEOTIDE SEQUENCE [LARGE SCALE GENOMIC DNA]</scope>
    <source>
        <strain evidence="2 3">TWF694</strain>
    </source>
</reference>
<gene>
    <name evidence="2" type="ORF">TWF694_000314</name>
</gene>
<organism evidence="2 3">
    <name type="scientific">Orbilia ellipsospora</name>
    <dbReference type="NCBI Taxonomy" id="2528407"/>
    <lineage>
        <taxon>Eukaryota</taxon>
        <taxon>Fungi</taxon>
        <taxon>Dikarya</taxon>
        <taxon>Ascomycota</taxon>
        <taxon>Pezizomycotina</taxon>
        <taxon>Orbiliomycetes</taxon>
        <taxon>Orbiliales</taxon>
        <taxon>Orbiliaceae</taxon>
        <taxon>Orbilia</taxon>
    </lineage>
</organism>
<protein>
    <recommendedName>
        <fullName evidence="1">Clr5 domain-containing protein</fullName>
    </recommendedName>
</protein>
<dbReference type="AlphaFoldDB" id="A0AAV9XP45"/>
<accession>A0AAV9XP45</accession>